<feature type="transmembrane region" description="Helical" evidence="1">
    <location>
        <begin position="59"/>
        <end position="80"/>
    </location>
</feature>
<feature type="transmembrane region" description="Helical" evidence="1">
    <location>
        <begin position="92"/>
        <end position="115"/>
    </location>
</feature>
<organism evidence="2 3">
    <name type="scientific">Candidatus Sungiibacteriota bacterium</name>
    <dbReference type="NCBI Taxonomy" id="2750080"/>
    <lineage>
        <taxon>Bacteria</taxon>
        <taxon>Candidatus Sungiibacteriota</taxon>
    </lineage>
</organism>
<comment type="caution">
    <text evidence="2">The sequence shown here is derived from an EMBL/GenBank/DDBJ whole genome shotgun (WGS) entry which is preliminary data.</text>
</comment>
<keyword evidence="1" id="KW-0472">Membrane</keyword>
<keyword evidence="1" id="KW-0812">Transmembrane</keyword>
<proteinExistence type="predicted"/>
<protein>
    <submittedName>
        <fullName evidence="2">Uncharacterized protein</fullName>
    </submittedName>
</protein>
<feature type="transmembrane region" description="Helical" evidence="1">
    <location>
        <begin position="121"/>
        <end position="144"/>
    </location>
</feature>
<feature type="transmembrane region" description="Helical" evidence="1">
    <location>
        <begin position="7"/>
        <end position="32"/>
    </location>
</feature>
<name>A0A931WP08_9BACT</name>
<dbReference type="Proteomes" id="UP000724148">
    <property type="component" value="Unassembled WGS sequence"/>
</dbReference>
<gene>
    <name evidence="2" type="ORF">HYT40_03715</name>
</gene>
<sequence>MNIKRIIIAGLALDIVSFIGIPSYKLFGWVFALEPSSIWKWTPSSGTTIPFASLSFSEWLFLLLVNTALAVFIAFLYALFYKSIPGNGIKKGLAFGLLIYPIGVIIPLFSVYYLMNVAVGALIYLASQGLFEFLLYGVVISLIYREKLLPSS</sequence>
<keyword evidence="1" id="KW-1133">Transmembrane helix</keyword>
<accession>A0A931WP08</accession>
<evidence type="ECO:0000256" key="1">
    <source>
        <dbReference type="SAM" id="Phobius"/>
    </source>
</evidence>
<dbReference type="EMBL" id="JACOZA010000090">
    <property type="protein sequence ID" value="MBI2097223.1"/>
    <property type="molecule type" value="Genomic_DNA"/>
</dbReference>
<evidence type="ECO:0000313" key="3">
    <source>
        <dbReference type="Proteomes" id="UP000724148"/>
    </source>
</evidence>
<reference evidence="2" key="1">
    <citation type="submission" date="2020-07" db="EMBL/GenBank/DDBJ databases">
        <title>Huge and variable diversity of episymbiotic CPR bacteria and DPANN archaea in groundwater ecosystems.</title>
        <authorList>
            <person name="He C.Y."/>
            <person name="Keren R."/>
            <person name="Whittaker M."/>
            <person name="Farag I.F."/>
            <person name="Doudna J."/>
            <person name="Cate J.H.D."/>
            <person name="Banfield J.F."/>
        </authorList>
    </citation>
    <scope>NUCLEOTIDE SEQUENCE</scope>
    <source>
        <strain evidence="2">NC_groundwater_193_Ag_S-0.1um_51_7</strain>
    </source>
</reference>
<dbReference type="AlphaFoldDB" id="A0A931WP08"/>
<evidence type="ECO:0000313" key="2">
    <source>
        <dbReference type="EMBL" id="MBI2097223.1"/>
    </source>
</evidence>